<evidence type="ECO:0000313" key="3">
    <source>
        <dbReference type="Proteomes" id="UP000287651"/>
    </source>
</evidence>
<reference evidence="2 3" key="1">
    <citation type="journal article" date="2014" name="Agronomy (Basel)">
        <title>A Draft Genome Sequence for Ensete ventricosum, the Drought-Tolerant Tree Against Hunger.</title>
        <authorList>
            <person name="Harrison J."/>
            <person name="Moore K.A."/>
            <person name="Paszkiewicz K."/>
            <person name="Jones T."/>
            <person name="Grant M."/>
            <person name="Ambacheew D."/>
            <person name="Muzemil S."/>
            <person name="Studholme D.J."/>
        </authorList>
    </citation>
    <scope>NUCLEOTIDE SEQUENCE [LARGE SCALE GENOMIC DNA]</scope>
</reference>
<gene>
    <name evidence="2" type="ORF">B296_00030882</name>
</gene>
<proteinExistence type="predicted"/>
<organism evidence="2 3">
    <name type="scientific">Ensete ventricosum</name>
    <name type="common">Abyssinian banana</name>
    <name type="synonym">Musa ensete</name>
    <dbReference type="NCBI Taxonomy" id="4639"/>
    <lineage>
        <taxon>Eukaryota</taxon>
        <taxon>Viridiplantae</taxon>
        <taxon>Streptophyta</taxon>
        <taxon>Embryophyta</taxon>
        <taxon>Tracheophyta</taxon>
        <taxon>Spermatophyta</taxon>
        <taxon>Magnoliopsida</taxon>
        <taxon>Liliopsida</taxon>
        <taxon>Zingiberales</taxon>
        <taxon>Musaceae</taxon>
        <taxon>Ensete</taxon>
    </lineage>
</organism>
<evidence type="ECO:0000313" key="2">
    <source>
        <dbReference type="EMBL" id="RRT70965.1"/>
    </source>
</evidence>
<feature type="region of interest" description="Disordered" evidence="1">
    <location>
        <begin position="1"/>
        <end position="25"/>
    </location>
</feature>
<accession>A0A427A3Z3</accession>
<dbReference type="Gene3D" id="3.40.50.450">
    <property type="match status" value="1"/>
</dbReference>
<dbReference type="EMBL" id="AMZH03003852">
    <property type="protein sequence ID" value="RRT70965.1"/>
    <property type="molecule type" value="Genomic_DNA"/>
</dbReference>
<evidence type="ECO:0000256" key="1">
    <source>
        <dbReference type="SAM" id="MobiDB-lite"/>
    </source>
</evidence>
<sequence>MGFANSVLPEGSGKSPAPGRLTSVYSEVQTNRLHHPLPLPSVLRGPFKLLDGPPSSAAGNPGRPPDSISLAIAGDRFLDRRRGFLGFGTIRSTVYGFKGGPAGIMKCKYVELTPDFIYPYRNQWKGQD</sequence>
<dbReference type="Proteomes" id="UP000287651">
    <property type="component" value="Unassembled WGS sequence"/>
</dbReference>
<comment type="caution">
    <text evidence="2">The sequence shown here is derived from an EMBL/GenBank/DDBJ whole genome shotgun (WGS) entry which is preliminary data.</text>
</comment>
<protein>
    <submittedName>
        <fullName evidence="2">Uncharacterized protein</fullName>
    </submittedName>
</protein>
<dbReference type="AlphaFoldDB" id="A0A427A3Z3"/>
<name>A0A427A3Z3_ENSVE</name>